<comment type="caution">
    <text evidence="4">The sequence shown here is derived from an EMBL/GenBank/DDBJ whole genome shotgun (WGS) entry which is preliminary data.</text>
</comment>
<dbReference type="PANTHER" id="PTHR11783">
    <property type="entry name" value="SULFOTRANSFERASE SULT"/>
    <property type="match status" value="1"/>
</dbReference>
<dbReference type="GO" id="GO:0008146">
    <property type="term" value="F:sulfotransferase activity"/>
    <property type="evidence" value="ECO:0007669"/>
    <property type="project" value="InterPro"/>
</dbReference>
<sequence>MEPVLDASGQPISGIVHTPDAEGVTVKNRLWRGYYVSDFPEAEVRMDRLCEFSPRPDDVFIYAYLKCGTHWLHEICHFLLTGQAEVRPQPKELAMVEAADLEDLDKIPSPRVLNCHMRCSILPQRLVAGNKIIYVVRNPKDTAASLYHHVAGIDDYEYKGSFKGFLGLFENGTMDAGSWFSHTRDFLTAMAREGGGNILMVEFERLKRDPESQIRRIARFLLDIDISDSLLTAICEKVSFKSMQKARSNDFKEFFNERASQHGFYRKGEVGDWRNYFDEESSLRIDRLCAEALAGFEHLYQPIYE</sequence>
<keyword evidence="5" id="KW-1185">Reference proteome</keyword>
<reference evidence="4 5" key="1">
    <citation type="submission" date="2017-06" db="EMBL/GenBank/DDBJ databases">
        <title>A platform for efficient transgenesis in Macrostomum lignano, a flatworm model organism for stem cell research.</title>
        <authorList>
            <person name="Berezikov E."/>
        </authorList>
    </citation>
    <scope>NUCLEOTIDE SEQUENCE [LARGE SCALE GENOMIC DNA]</scope>
    <source>
        <strain evidence="4">DV1</strain>
        <tissue evidence="4">Whole organism</tissue>
    </source>
</reference>
<dbReference type="STRING" id="282301.A0A267EP49"/>
<protein>
    <recommendedName>
        <fullName evidence="3">Sulfotransferase domain-containing protein</fullName>
    </recommendedName>
</protein>
<dbReference type="Gene3D" id="3.40.50.300">
    <property type="entry name" value="P-loop containing nucleotide triphosphate hydrolases"/>
    <property type="match status" value="1"/>
</dbReference>
<dbReference type="OrthoDB" id="205623at2759"/>
<evidence type="ECO:0000259" key="3">
    <source>
        <dbReference type="Pfam" id="PF00685"/>
    </source>
</evidence>
<keyword evidence="2" id="KW-0808">Transferase</keyword>
<comment type="similarity">
    <text evidence="1">Belongs to the sulfotransferase 1 family.</text>
</comment>
<feature type="domain" description="Sulfotransferase" evidence="3">
    <location>
        <begin position="56"/>
        <end position="296"/>
    </location>
</feature>
<organism evidence="4 5">
    <name type="scientific">Macrostomum lignano</name>
    <dbReference type="NCBI Taxonomy" id="282301"/>
    <lineage>
        <taxon>Eukaryota</taxon>
        <taxon>Metazoa</taxon>
        <taxon>Spiralia</taxon>
        <taxon>Lophotrochozoa</taxon>
        <taxon>Platyhelminthes</taxon>
        <taxon>Rhabditophora</taxon>
        <taxon>Macrostomorpha</taxon>
        <taxon>Macrostomida</taxon>
        <taxon>Macrostomidae</taxon>
        <taxon>Macrostomum</taxon>
    </lineage>
</organism>
<dbReference type="SUPFAM" id="SSF52540">
    <property type="entry name" value="P-loop containing nucleoside triphosphate hydrolases"/>
    <property type="match status" value="1"/>
</dbReference>
<accession>A0A267EP49</accession>
<name>A0A267EP49_9PLAT</name>
<evidence type="ECO:0000313" key="5">
    <source>
        <dbReference type="Proteomes" id="UP000215902"/>
    </source>
</evidence>
<proteinExistence type="inferred from homology"/>
<dbReference type="InterPro" id="IPR000863">
    <property type="entry name" value="Sulfotransferase_dom"/>
</dbReference>
<evidence type="ECO:0000256" key="2">
    <source>
        <dbReference type="ARBA" id="ARBA00022679"/>
    </source>
</evidence>
<evidence type="ECO:0000313" key="4">
    <source>
        <dbReference type="EMBL" id="PAA63310.1"/>
    </source>
</evidence>
<dbReference type="Pfam" id="PF00685">
    <property type="entry name" value="Sulfotransfer_1"/>
    <property type="match status" value="1"/>
</dbReference>
<dbReference type="AlphaFoldDB" id="A0A267EP49"/>
<dbReference type="EMBL" id="NIVC01001856">
    <property type="protein sequence ID" value="PAA63310.1"/>
    <property type="molecule type" value="Genomic_DNA"/>
</dbReference>
<evidence type="ECO:0000256" key="1">
    <source>
        <dbReference type="ARBA" id="ARBA00005771"/>
    </source>
</evidence>
<dbReference type="InterPro" id="IPR027417">
    <property type="entry name" value="P-loop_NTPase"/>
</dbReference>
<gene>
    <name evidence="4" type="ORF">BOX15_Mlig031048g2</name>
</gene>
<dbReference type="Proteomes" id="UP000215902">
    <property type="component" value="Unassembled WGS sequence"/>
</dbReference>